<evidence type="ECO:0000256" key="1">
    <source>
        <dbReference type="SAM" id="MobiDB-lite"/>
    </source>
</evidence>
<protein>
    <recommendedName>
        <fullName evidence="2">Chorismate-utilising enzyme C-terminal domain-containing protein</fullName>
    </recommendedName>
</protein>
<evidence type="ECO:0000259" key="2">
    <source>
        <dbReference type="Pfam" id="PF00425"/>
    </source>
</evidence>
<dbReference type="InterPro" id="IPR019999">
    <property type="entry name" value="Anth_synth_I-like"/>
</dbReference>
<comment type="caution">
    <text evidence="3">The sequence shown here is derived from an EMBL/GenBank/DDBJ whole genome shotgun (WGS) entry which is preliminary data.</text>
</comment>
<dbReference type="EMBL" id="WJIE01000001">
    <property type="protein sequence ID" value="MRG90646.1"/>
    <property type="molecule type" value="Genomic_DNA"/>
</dbReference>
<sequence>MARHDLQRPLDRLLAASAPEERRHHEPAGAPVPSRAHAARAYPEPGRFSSRRLPPGHRASRNVVVLVGRQLPLAPDPITLAERLRADAADRLALLHAADRTPGPYARFSYVACDPDRQSHELDPLADDPDFPLGGAVGAFRSVPRWIGVLPYEGQRNLERPGWSPREGDRRPRVRLERPLWLRYPAVVVVDHAEGRVFVVGVTRDHVDALSRRLLRAPAPAGRGAFAVEVADAEPTRLHLERILVAKELIARGELYQVNLARRLVVSLVRGEPLDLHRRLSAAAPSPFAACLHLDRELAVVSTSPELLLDARTRDLPEGSLFPGDDIRAFTWNVRDGRNRPDPGGDPSRKSVLNSVPWGRLLTCPIKGTRPRGEDAREDAALVRELDQDPKENAELTMIVDVERNDLGKVAAVGSVRVLHGPGVVTHRTVHHREALLGAFARPGATRHDVLSAMVPSGSVTGAPKVRAMEVIARLESARRGLYTGGLGHVAHDGSVTLAMAIRTVVLQGREGEYFTGGGIVADSDPARELEETRWKALQLEKAANRAFVGS</sequence>
<dbReference type="Gene3D" id="3.60.120.10">
    <property type="entry name" value="Anthranilate synthase"/>
    <property type="match status" value="1"/>
</dbReference>
<accession>A0A6N7PIJ7</accession>
<gene>
    <name evidence="3" type="ORF">GF068_01720</name>
</gene>
<feature type="region of interest" description="Disordered" evidence="1">
    <location>
        <begin position="1"/>
        <end position="55"/>
    </location>
</feature>
<proteinExistence type="predicted"/>
<dbReference type="OrthoDB" id="9803598at2"/>
<feature type="domain" description="Chorismate-utilising enzyme C-terminal" evidence="2">
    <location>
        <begin position="241"/>
        <end position="312"/>
    </location>
</feature>
<dbReference type="PANTHER" id="PTHR11236">
    <property type="entry name" value="AMINOBENZOATE/ANTHRANILATE SYNTHASE"/>
    <property type="match status" value="1"/>
</dbReference>
<dbReference type="AlphaFoldDB" id="A0A6N7PIJ7"/>
<dbReference type="InterPro" id="IPR005801">
    <property type="entry name" value="ADC_synthase"/>
</dbReference>
<name>A0A6N7PIJ7_9BACT</name>
<feature type="compositionally biased region" description="Basic and acidic residues" evidence="1">
    <location>
        <begin position="1"/>
        <end position="11"/>
    </location>
</feature>
<dbReference type="SUPFAM" id="SSF56322">
    <property type="entry name" value="ADC synthase"/>
    <property type="match status" value="2"/>
</dbReference>
<dbReference type="Proteomes" id="UP000440224">
    <property type="component" value="Unassembled WGS sequence"/>
</dbReference>
<keyword evidence="4" id="KW-1185">Reference proteome</keyword>
<evidence type="ECO:0000313" key="4">
    <source>
        <dbReference type="Proteomes" id="UP000440224"/>
    </source>
</evidence>
<dbReference type="PRINTS" id="PR00095">
    <property type="entry name" value="ANTSNTHASEI"/>
</dbReference>
<organism evidence="3 4">
    <name type="scientific">Polyangium spumosum</name>
    <dbReference type="NCBI Taxonomy" id="889282"/>
    <lineage>
        <taxon>Bacteria</taxon>
        <taxon>Pseudomonadati</taxon>
        <taxon>Myxococcota</taxon>
        <taxon>Polyangia</taxon>
        <taxon>Polyangiales</taxon>
        <taxon>Polyangiaceae</taxon>
        <taxon>Polyangium</taxon>
    </lineage>
</organism>
<reference evidence="3 4" key="1">
    <citation type="submission" date="2019-10" db="EMBL/GenBank/DDBJ databases">
        <title>A soil myxobacterium in the family Polyangiaceae.</title>
        <authorList>
            <person name="Li Y."/>
            <person name="Wang J."/>
        </authorList>
    </citation>
    <scope>NUCLEOTIDE SEQUENCE [LARGE SCALE GENOMIC DNA]</scope>
    <source>
        <strain evidence="3 4">DSM 14734</strain>
    </source>
</reference>
<dbReference type="PANTHER" id="PTHR11236:SF9">
    <property type="entry name" value="ANTHRANILATE SYNTHASE COMPONENT 1"/>
    <property type="match status" value="1"/>
</dbReference>
<dbReference type="GO" id="GO:0000162">
    <property type="term" value="P:L-tryptophan biosynthetic process"/>
    <property type="evidence" value="ECO:0007669"/>
    <property type="project" value="TreeGrafter"/>
</dbReference>
<feature type="domain" description="Chorismate-utilising enzyme C-terminal" evidence="2">
    <location>
        <begin position="359"/>
        <end position="536"/>
    </location>
</feature>
<dbReference type="Pfam" id="PF00425">
    <property type="entry name" value="Chorismate_bind"/>
    <property type="match status" value="2"/>
</dbReference>
<evidence type="ECO:0000313" key="3">
    <source>
        <dbReference type="EMBL" id="MRG90646.1"/>
    </source>
</evidence>
<dbReference type="InterPro" id="IPR015890">
    <property type="entry name" value="Chorismate_C"/>
</dbReference>